<organism evidence="3 4">
    <name type="scientific">Lacticaseibacillus brantae DSM 23927</name>
    <dbReference type="NCBI Taxonomy" id="1423727"/>
    <lineage>
        <taxon>Bacteria</taxon>
        <taxon>Bacillati</taxon>
        <taxon>Bacillota</taxon>
        <taxon>Bacilli</taxon>
        <taxon>Lactobacillales</taxon>
        <taxon>Lactobacillaceae</taxon>
        <taxon>Lacticaseibacillus</taxon>
    </lineage>
</organism>
<evidence type="ECO:0000313" key="3">
    <source>
        <dbReference type="EMBL" id="KRM72077.1"/>
    </source>
</evidence>
<proteinExistence type="predicted"/>
<dbReference type="AlphaFoldDB" id="A0A0R2AXL6"/>
<dbReference type="Pfam" id="PF18662">
    <property type="entry name" value="HTH_56"/>
    <property type="match status" value="1"/>
</dbReference>
<dbReference type="PATRIC" id="fig|1423727.3.peg.1071"/>
<evidence type="ECO:0000259" key="1">
    <source>
        <dbReference type="Pfam" id="PF06048"/>
    </source>
</evidence>
<dbReference type="InterPro" id="IPR009270">
    <property type="entry name" value="DUF927"/>
</dbReference>
<dbReference type="Pfam" id="PF06048">
    <property type="entry name" value="DUF927"/>
    <property type="match status" value="1"/>
</dbReference>
<evidence type="ECO:0000313" key="4">
    <source>
        <dbReference type="Proteomes" id="UP000051672"/>
    </source>
</evidence>
<evidence type="ECO:0008006" key="5">
    <source>
        <dbReference type="Google" id="ProtNLM"/>
    </source>
</evidence>
<keyword evidence="4" id="KW-1185">Reference proteome</keyword>
<accession>A0A0R2AXL6</accession>
<feature type="domain" description="DUF927" evidence="1">
    <location>
        <begin position="3"/>
        <end position="259"/>
    </location>
</feature>
<dbReference type="STRING" id="1423727.FC34_GL001061"/>
<evidence type="ECO:0000259" key="2">
    <source>
        <dbReference type="Pfam" id="PF18662"/>
    </source>
</evidence>
<name>A0A0R2AXL6_9LACO</name>
<sequence length="507" mass="55569">MKTLRDEETGELTTEIAYTSGGQIRTQVIDADSLQGPQVARLSRFGVVIDPYNMRELSMYLQQARDQAVELVQYVSPGWHTTESGALVYRLASMNEPIDEGSKLVGEYLGDFDLSPYGTLGDWINNVKWLIQGRTNLEIALGVAFATIIAGYDAVQNTSLDIGGAAIAFVGPSSSGKSSALMAMLSVFGQPSNTKAGSLFLGFNSTQNAMVNSLSGNYGVGIGYDDIGGNIESTRFDQLIYSIGNGAEKRRLSSDPTLKGGSHFATWVYFTGEVSLGERLSTSSGLFVRLLEFQLPFTENAEHAQAIKTAFSNTYGTAALPFANYLQSLSLEQVRQKFAEAMAVFGTPEAYSPTIGRVQTKVAVILMAIRMYSELFTIDVDEQAIMDVLWNQFQGLALKADVATQSYAAITNWLSDNWTDFENTSPEKPNAYGWVQHIKGVQYVMIYQPQFDSLLEELNLPDATTVLTAFKNVGMSKYESQRLYFRYGASKIIVAAIDMTKEVKSIG</sequence>
<dbReference type="InterPro" id="IPR040538">
    <property type="entry name" value="Cch_HTH"/>
</dbReference>
<feature type="domain" description="Cch helix turn helix" evidence="2">
    <location>
        <begin position="401"/>
        <end position="484"/>
    </location>
</feature>
<dbReference type="Proteomes" id="UP000051672">
    <property type="component" value="Unassembled WGS sequence"/>
</dbReference>
<comment type="caution">
    <text evidence="3">The sequence shown here is derived from an EMBL/GenBank/DDBJ whole genome shotgun (WGS) entry which is preliminary data.</text>
</comment>
<gene>
    <name evidence="3" type="ORF">FC34_GL001061</name>
</gene>
<dbReference type="EMBL" id="AYZQ01000002">
    <property type="protein sequence ID" value="KRM72077.1"/>
    <property type="molecule type" value="Genomic_DNA"/>
</dbReference>
<protein>
    <recommendedName>
        <fullName evidence="5">DUF927 domain-containing protein</fullName>
    </recommendedName>
</protein>
<reference evidence="3 4" key="1">
    <citation type="journal article" date="2015" name="Genome Announc.">
        <title>Expanding the biotechnology potential of lactobacilli through comparative genomics of 213 strains and associated genera.</title>
        <authorList>
            <person name="Sun Z."/>
            <person name="Harris H.M."/>
            <person name="McCann A."/>
            <person name="Guo C."/>
            <person name="Argimon S."/>
            <person name="Zhang W."/>
            <person name="Yang X."/>
            <person name="Jeffery I.B."/>
            <person name="Cooney J.C."/>
            <person name="Kagawa T.F."/>
            <person name="Liu W."/>
            <person name="Song Y."/>
            <person name="Salvetti E."/>
            <person name="Wrobel A."/>
            <person name="Rasinkangas P."/>
            <person name="Parkhill J."/>
            <person name="Rea M.C."/>
            <person name="O'Sullivan O."/>
            <person name="Ritari J."/>
            <person name="Douillard F.P."/>
            <person name="Paul Ross R."/>
            <person name="Yang R."/>
            <person name="Briner A.E."/>
            <person name="Felis G.E."/>
            <person name="de Vos W.M."/>
            <person name="Barrangou R."/>
            <person name="Klaenhammer T.R."/>
            <person name="Caufield P.W."/>
            <person name="Cui Y."/>
            <person name="Zhang H."/>
            <person name="O'Toole P.W."/>
        </authorList>
    </citation>
    <scope>NUCLEOTIDE SEQUENCE [LARGE SCALE GENOMIC DNA]</scope>
    <source>
        <strain evidence="3 4">DSM 23927</strain>
    </source>
</reference>